<dbReference type="PANTHER" id="PTHR38116:SF8">
    <property type="entry name" value="BZIP DOMAIN-CONTAINING PROTEIN"/>
    <property type="match status" value="1"/>
</dbReference>
<reference evidence="2" key="1">
    <citation type="submission" date="2022-07" db="EMBL/GenBank/DDBJ databases">
        <title>Genome Sequence of Xylaria arbuscula.</title>
        <authorList>
            <person name="Buettner E."/>
        </authorList>
    </citation>
    <scope>NUCLEOTIDE SEQUENCE</scope>
    <source>
        <strain evidence="2">VT107</strain>
    </source>
</reference>
<organism evidence="2 3">
    <name type="scientific">Xylaria arbuscula</name>
    <dbReference type="NCBI Taxonomy" id="114810"/>
    <lineage>
        <taxon>Eukaryota</taxon>
        <taxon>Fungi</taxon>
        <taxon>Dikarya</taxon>
        <taxon>Ascomycota</taxon>
        <taxon>Pezizomycotina</taxon>
        <taxon>Sordariomycetes</taxon>
        <taxon>Xylariomycetidae</taxon>
        <taxon>Xylariales</taxon>
        <taxon>Xylariaceae</taxon>
        <taxon>Xylaria</taxon>
    </lineage>
</organism>
<dbReference type="AlphaFoldDB" id="A0A9W8TNK0"/>
<sequence>MDAVRTLEQANTSADADVGAPTKKHTKKRVLTAARKEQNKIAQRAYRQRQRDQRRVQKHSAPSTSRRLEPRQDNIESLVLPNSILGRGVDQTPTQSDVGDSIATELAPSSMSQNESNVILQTYTAAVPPTITSIRPPAASNLAFGLRGSLEDNSTAVLRACLSNAVCIGIDVAELMYCERPCMSPFYRPTVKMGEDPKALIAASTHDSLPESLKPTIAQILVPHHASLDLIPLPRLRERAILMCAALPHIFSLWEMKLDIYTRNALTCQGRHTSRGSESQSWDMRSWQAAPWFLCKWKMVIDANDVNTNLVMPGIPGLWI</sequence>
<accession>A0A9W8TNK0</accession>
<name>A0A9W8TNK0_9PEZI</name>
<keyword evidence="3" id="KW-1185">Reference proteome</keyword>
<evidence type="ECO:0000313" key="3">
    <source>
        <dbReference type="Proteomes" id="UP001148614"/>
    </source>
</evidence>
<protein>
    <recommendedName>
        <fullName evidence="4">BZIP domain-containing protein</fullName>
    </recommendedName>
</protein>
<dbReference type="Proteomes" id="UP001148614">
    <property type="component" value="Unassembled WGS sequence"/>
</dbReference>
<feature type="region of interest" description="Disordered" evidence="1">
    <location>
        <begin position="1"/>
        <end position="75"/>
    </location>
</feature>
<evidence type="ECO:0000313" key="2">
    <source>
        <dbReference type="EMBL" id="KAJ3577493.1"/>
    </source>
</evidence>
<gene>
    <name evidence="2" type="ORF">NPX13_g3073</name>
</gene>
<dbReference type="VEuPathDB" id="FungiDB:F4678DRAFT_327708"/>
<dbReference type="Pfam" id="PF11905">
    <property type="entry name" value="DUF3425"/>
    <property type="match status" value="1"/>
</dbReference>
<proteinExistence type="predicted"/>
<evidence type="ECO:0008006" key="4">
    <source>
        <dbReference type="Google" id="ProtNLM"/>
    </source>
</evidence>
<comment type="caution">
    <text evidence="2">The sequence shown here is derived from an EMBL/GenBank/DDBJ whole genome shotgun (WGS) entry which is preliminary data.</text>
</comment>
<evidence type="ECO:0000256" key="1">
    <source>
        <dbReference type="SAM" id="MobiDB-lite"/>
    </source>
</evidence>
<dbReference type="InterPro" id="IPR021833">
    <property type="entry name" value="DUF3425"/>
</dbReference>
<dbReference type="PANTHER" id="PTHR38116">
    <property type="entry name" value="CHROMOSOME 7, WHOLE GENOME SHOTGUN SEQUENCE"/>
    <property type="match status" value="1"/>
</dbReference>
<dbReference type="EMBL" id="JANPWZ010000359">
    <property type="protein sequence ID" value="KAJ3577493.1"/>
    <property type="molecule type" value="Genomic_DNA"/>
</dbReference>